<keyword evidence="2" id="KW-1185">Reference proteome</keyword>
<reference evidence="1 2" key="1">
    <citation type="journal article" date="2024" name="Chem. Sci.">
        <title>Discovery of megapolipeptins by genome mining of a Burkholderiales bacteria collection.</title>
        <authorList>
            <person name="Paulo B.S."/>
            <person name="Recchia M.J.J."/>
            <person name="Lee S."/>
            <person name="Fergusson C.H."/>
            <person name="Romanowski S.B."/>
            <person name="Hernandez A."/>
            <person name="Krull N."/>
            <person name="Liu D.Y."/>
            <person name="Cavanagh H."/>
            <person name="Bos A."/>
            <person name="Gray C.A."/>
            <person name="Murphy B.T."/>
            <person name="Linington R.G."/>
            <person name="Eustaquio A.S."/>
        </authorList>
    </citation>
    <scope>NUCLEOTIDE SEQUENCE [LARGE SCALE GENOMIC DNA]</scope>
    <source>
        <strain evidence="1 2">RL21-008-BIB-A</strain>
    </source>
</reference>
<comment type="caution">
    <text evidence="1">The sequence shown here is derived from an EMBL/GenBank/DDBJ whole genome shotgun (WGS) entry which is preliminary data.</text>
</comment>
<dbReference type="Proteomes" id="UP001629246">
    <property type="component" value="Unassembled WGS sequence"/>
</dbReference>
<dbReference type="RefSeq" id="WP_408159854.1">
    <property type="nucleotide sequence ID" value="NZ_JAQQFM010000009.1"/>
</dbReference>
<protein>
    <submittedName>
        <fullName evidence="1">Uncharacterized protein</fullName>
    </submittedName>
</protein>
<organism evidence="1 2">
    <name type="scientific">Herbaspirillum lusitanum</name>
    <dbReference type="NCBI Taxonomy" id="213312"/>
    <lineage>
        <taxon>Bacteria</taxon>
        <taxon>Pseudomonadati</taxon>
        <taxon>Pseudomonadota</taxon>
        <taxon>Betaproteobacteria</taxon>
        <taxon>Burkholderiales</taxon>
        <taxon>Oxalobacteraceae</taxon>
        <taxon>Herbaspirillum</taxon>
    </lineage>
</organism>
<proteinExistence type="predicted"/>
<evidence type="ECO:0000313" key="1">
    <source>
        <dbReference type="EMBL" id="MFL9926638.1"/>
    </source>
</evidence>
<name>A0ABW9AFU2_9BURK</name>
<gene>
    <name evidence="1" type="ORF">PQR62_20350</name>
</gene>
<sequence>MAHLDVSNNTEIGCKPDMLAALMQGLGVRVRRCIGMPDAPPEKSRKEAPQQKSYKAENIHFYSTLQSETKANLGRIMHCRFYHFRQYFILFFEILLAFL</sequence>
<evidence type="ECO:0000313" key="2">
    <source>
        <dbReference type="Proteomes" id="UP001629246"/>
    </source>
</evidence>
<dbReference type="EMBL" id="JAQQFM010000009">
    <property type="protein sequence ID" value="MFL9926638.1"/>
    <property type="molecule type" value="Genomic_DNA"/>
</dbReference>
<accession>A0ABW9AFU2</accession>